<gene>
    <name evidence="3" type="ORF">E0L20_07335</name>
</gene>
<reference evidence="3 4" key="1">
    <citation type="submission" date="2019-02" db="EMBL/GenBank/DDBJ databases">
        <title>The draft genome of Enterobacter spp. strains.</title>
        <authorList>
            <person name="Wang C."/>
            <person name="Feng Y."/>
            <person name="Zong Z."/>
        </authorList>
    </citation>
    <scope>NUCLEOTIDE SEQUENCE [LARGE SCALE GENOMIC DNA]</scope>
    <source>
        <strain evidence="3 4">WCHEW120002</strain>
    </source>
</reference>
<dbReference type="GO" id="GO:0006355">
    <property type="term" value="P:regulation of DNA-templated transcription"/>
    <property type="evidence" value="ECO:0007669"/>
    <property type="project" value="InterPro"/>
</dbReference>
<sequence>MERDMDSVPEVEKQASLRQLCFTFGTREIARQLKIRESYTDYKFIDFDERILNPISTYDFALEHCWGKCVLVSSKKLLPLAIFYYHHFWFVSTVIEADRTLDFSVEWLSSLNGIKGLISSMSRLPCLSWVEVVILDGFMAGKSISIIARSLGKHPKTVYGYRKRIAVKMGLKKLENLITLTTMDY</sequence>
<protein>
    <recommendedName>
        <fullName evidence="2">HTH luxR-type domain-containing protein</fullName>
    </recommendedName>
</protein>
<evidence type="ECO:0000259" key="2">
    <source>
        <dbReference type="SMART" id="SM00421"/>
    </source>
</evidence>
<feature type="domain" description="HTH luxR-type" evidence="2">
    <location>
        <begin position="124"/>
        <end position="181"/>
    </location>
</feature>
<keyword evidence="1" id="KW-0238">DNA-binding</keyword>
<dbReference type="SMART" id="SM00421">
    <property type="entry name" value="HTH_LUXR"/>
    <property type="match status" value="1"/>
</dbReference>
<dbReference type="EMBL" id="SJOO01000002">
    <property type="protein sequence ID" value="TCB94210.1"/>
    <property type="molecule type" value="Genomic_DNA"/>
</dbReference>
<name>A0A4R0GAY2_9ENTR</name>
<evidence type="ECO:0000313" key="3">
    <source>
        <dbReference type="EMBL" id="TCB94210.1"/>
    </source>
</evidence>
<dbReference type="Proteomes" id="UP000291424">
    <property type="component" value="Unassembled WGS sequence"/>
</dbReference>
<comment type="caution">
    <text evidence="3">The sequence shown here is derived from an EMBL/GenBank/DDBJ whole genome shotgun (WGS) entry which is preliminary data.</text>
</comment>
<evidence type="ECO:0000313" key="4">
    <source>
        <dbReference type="Proteomes" id="UP000291424"/>
    </source>
</evidence>
<dbReference type="InterPro" id="IPR016032">
    <property type="entry name" value="Sig_transdc_resp-reg_C-effctor"/>
</dbReference>
<evidence type="ECO:0000256" key="1">
    <source>
        <dbReference type="ARBA" id="ARBA00023125"/>
    </source>
</evidence>
<dbReference type="Pfam" id="PF00196">
    <property type="entry name" value="GerE"/>
    <property type="match status" value="1"/>
</dbReference>
<dbReference type="AlphaFoldDB" id="A0A4R0GAY2"/>
<proteinExistence type="predicted"/>
<dbReference type="Gene3D" id="1.10.10.10">
    <property type="entry name" value="Winged helix-like DNA-binding domain superfamily/Winged helix DNA-binding domain"/>
    <property type="match status" value="1"/>
</dbReference>
<accession>A0A4R0GAY2</accession>
<dbReference type="GO" id="GO:0003677">
    <property type="term" value="F:DNA binding"/>
    <property type="evidence" value="ECO:0007669"/>
    <property type="project" value="UniProtKB-KW"/>
</dbReference>
<dbReference type="InterPro" id="IPR000792">
    <property type="entry name" value="Tscrpt_reg_LuxR_C"/>
</dbReference>
<organism evidence="3 4">
    <name type="scientific">Enterobacter wuhouensis</name>
    <dbReference type="NCBI Taxonomy" id="2529381"/>
    <lineage>
        <taxon>Bacteria</taxon>
        <taxon>Pseudomonadati</taxon>
        <taxon>Pseudomonadota</taxon>
        <taxon>Gammaproteobacteria</taxon>
        <taxon>Enterobacterales</taxon>
        <taxon>Enterobacteriaceae</taxon>
        <taxon>Enterobacter</taxon>
    </lineage>
</organism>
<dbReference type="SUPFAM" id="SSF46894">
    <property type="entry name" value="C-terminal effector domain of the bipartite response regulators"/>
    <property type="match status" value="1"/>
</dbReference>
<dbReference type="InterPro" id="IPR036388">
    <property type="entry name" value="WH-like_DNA-bd_sf"/>
</dbReference>